<comment type="similarity">
    <text evidence="7">Belongs to the Tom70 family.</text>
</comment>
<feature type="repeat" description="TPR" evidence="8">
    <location>
        <begin position="421"/>
        <end position="454"/>
    </location>
</feature>
<dbReference type="Pfam" id="PF14559">
    <property type="entry name" value="TPR_19"/>
    <property type="match status" value="1"/>
</dbReference>
<evidence type="ECO:0000256" key="4">
    <source>
        <dbReference type="ARBA" id="ARBA00022803"/>
    </source>
</evidence>
<comment type="caution">
    <text evidence="11">The sequence shown here is derived from an EMBL/GenBank/DDBJ whole genome shotgun (WGS) entry which is preliminary data.</text>
</comment>
<protein>
    <submittedName>
        <fullName evidence="11">Tetratricopeptide repeat protein</fullName>
    </submittedName>
</protein>
<evidence type="ECO:0000256" key="2">
    <source>
        <dbReference type="ARBA" id="ARBA00022692"/>
    </source>
</evidence>
<feature type="repeat" description="TPR" evidence="8">
    <location>
        <begin position="251"/>
        <end position="284"/>
    </location>
</feature>
<comment type="subcellular location">
    <subcellularLocation>
        <location evidence="1">Membrane</location>
        <topology evidence="1">Single-pass membrane protein</topology>
    </subcellularLocation>
</comment>
<feature type="region of interest" description="Disordered" evidence="9">
    <location>
        <begin position="1"/>
        <end position="43"/>
    </location>
</feature>
<dbReference type="GO" id="GO:0016020">
    <property type="term" value="C:membrane"/>
    <property type="evidence" value="ECO:0007669"/>
    <property type="project" value="UniProtKB-SubCell"/>
</dbReference>
<evidence type="ECO:0000313" key="12">
    <source>
        <dbReference type="Proteomes" id="UP000642265"/>
    </source>
</evidence>
<reference evidence="11" key="2">
    <citation type="submission" date="2020-10" db="EMBL/GenBank/DDBJ databases">
        <title>Enrichment of novel Verrucomicrobia, Bacteroidetes and Krumholzibacteria in an oxygen-limited, methane- and iron-fed bioreactor inoculated with Bothnian Sea sediments.</title>
        <authorList>
            <person name="Martins P.D."/>
            <person name="de Jong A."/>
            <person name="Lenstra W.K."/>
            <person name="van Helmond N.A.G.M."/>
            <person name="Slomp C.P."/>
            <person name="Jetten M.S.M."/>
            <person name="Welte C.U."/>
            <person name="Rasigraf O."/>
        </authorList>
    </citation>
    <scope>NUCLEOTIDE SEQUENCE</scope>
    <source>
        <strain evidence="11">MAG47</strain>
    </source>
</reference>
<dbReference type="Pfam" id="PF13432">
    <property type="entry name" value="TPR_16"/>
    <property type="match status" value="1"/>
</dbReference>
<evidence type="ECO:0000256" key="3">
    <source>
        <dbReference type="ARBA" id="ARBA00022737"/>
    </source>
</evidence>
<feature type="transmembrane region" description="Helical" evidence="10">
    <location>
        <begin position="56"/>
        <end position="78"/>
    </location>
</feature>
<keyword evidence="2 10" id="KW-0812">Transmembrane</keyword>
<dbReference type="Gene3D" id="1.25.40.10">
    <property type="entry name" value="Tetratricopeptide repeat domain"/>
    <property type="match status" value="2"/>
</dbReference>
<dbReference type="SUPFAM" id="SSF48452">
    <property type="entry name" value="TPR-like"/>
    <property type="match status" value="1"/>
</dbReference>
<dbReference type="AlphaFoldDB" id="A0A8I0N9T9"/>
<feature type="repeat" description="TPR" evidence="8">
    <location>
        <begin position="455"/>
        <end position="488"/>
    </location>
</feature>
<evidence type="ECO:0000256" key="6">
    <source>
        <dbReference type="ARBA" id="ARBA00023136"/>
    </source>
</evidence>
<reference evidence="11" key="1">
    <citation type="submission" date="2020-09" db="EMBL/GenBank/DDBJ databases">
        <authorList>
            <person name="Dalcin Martins P."/>
        </authorList>
    </citation>
    <scope>NUCLEOTIDE SEQUENCE</scope>
    <source>
        <strain evidence="11">MAG47</strain>
    </source>
</reference>
<dbReference type="EMBL" id="JACZKO010000057">
    <property type="protein sequence ID" value="MBE0563197.1"/>
    <property type="molecule type" value="Genomic_DNA"/>
</dbReference>
<evidence type="ECO:0000256" key="5">
    <source>
        <dbReference type="ARBA" id="ARBA00022989"/>
    </source>
</evidence>
<evidence type="ECO:0000256" key="8">
    <source>
        <dbReference type="PROSITE-ProRule" id="PRU00339"/>
    </source>
</evidence>
<keyword evidence="6 10" id="KW-0472">Membrane</keyword>
<feature type="compositionally biased region" description="Low complexity" evidence="9">
    <location>
        <begin position="21"/>
        <end position="32"/>
    </location>
</feature>
<organism evidence="11 12">
    <name type="scientific">Brucella anthropi</name>
    <name type="common">Ochrobactrum anthropi</name>
    <dbReference type="NCBI Taxonomy" id="529"/>
    <lineage>
        <taxon>Bacteria</taxon>
        <taxon>Pseudomonadati</taxon>
        <taxon>Pseudomonadota</taxon>
        <taxon>Alphaproteobacteria</taxon>
        <taxon>Hyphomicrobiales</taxon>
        <taxon>Brucellaceae</taxon>
        <taxon>Brucella/Ochrobactrum group</taxon>
        <taxon>Brucella</taxon>
    </lineage>
</organism>
<feature type="repeat" description="TPR" evidence="8">
    <location>
        <begin position="319"/>
        <end position="352"/>
    </location>
</feature>
<sequence>MARAPSKPAAKGAAPRKRTPRQPGAAPAAAEAPPRKPRLRVSLPSLESGSTRLRKVILNMAFVLAILIFIPILASQFLRSPVLIEPIAVPEALAERGMTSEVVASRLWDGLRDANALARTSKASVDAIPNSQRVQFSVPDVGLSMDSIVRQTRRFFNVYETRIAGEFVCSDAACAPEGMALRLRVLRGTSEVIDLPPVGQQNLRQYFTGAAVQILSILDPFVAVSAISETEPVRATALARRLIRQHHPDAKWAHNLIGNLRSTAEDYRPALAEYRAALALDPQFTIAQANAARALRQLGDPVASRAEYDLIRARLPQSPEVQEGYAELAIGAGDIDAAVEYLKRAAELDPTSPHYFARIGEVEMARGNIDQAKDWFTRSLAIDPAYPLALSPMFTLLAAGMDLGGGEALLRRAADFEPQSAEVQALHGAALTFLDRPAEALAAFDRALAITPDNAELLYQSANMLQNLDRQADAVDRLNRAIALDPYNPAPIFSRGTSLAITGHNAEARADFQRVLELDTSGTQYGSMATSFIDILDGLDAAEAAESAAP</sequence>
<dbReference type="Proteomes" id="UP000642265">
    <property type="component" value="Unassembled WGS sequence"/>
</dbReference>
<accession>A0A8I0N9T9</accession>
<name>A0A8I0N9T9_BRUAN</name>
<keyword evidence="5 10" id="KW-1133">Transmembrane helix</keyword>
<evidence type="ECO:0000256" key="1">
    <source>
        <dbReference type="ARBA" id="ARBA00004167"/>
    </source>
</evidence>
<feature type="compositionally biased region" description="Low complexity" evidence="9">
    <location>
        <begin position="1"/>
        <end position="13"/>
    </location>
</feature>
<evidence type="ECO:0000256" key="9">
    <source>
        <dbReference type="SAM" id="MobiDB-lite"/>
    </source>
</evidence>
<dbReference type="InterPro" id="IPR019734">
    <property type="entry name" value="TPR_rpt"/>
</dbReference>
<keyword evidence="4 8" id="KW-0802">TPR repeat</keyword>
<feature type="repeat" description="TPR" evidence="8">
    <location>
        <begin position="353"/>
        <end position="386"/>
    </location>
</feature>
<proteinExistence type="inferred from homology"/>
<evidence type="ECO:0000256" key="7">
    <source>
        <dbReference type="ARBA" id="ARBA00038030"/>
    </source>
</evidence>
<dbReference type="InterPro" id="IPR011990">
    <property type="entry name" value="TPR-like_helical_dom_sf"/>
</dbReference>
<dbReference type="PROSITE" id="PS50005">
    <property type="entry name" value="TPR"/>
    <property type="match status" value="5"/>
</dbReference>
<dbReference type="SMART" id="SM00028">
    <property type="entry name" value="TPR"/>
    <property type="match status" value="6"/>
</dbReference>
<evidence type="ECO:0000256" key="10">
    <source>
        <dbReference type="SAM" id="Phobius"/>
    </source>
</evidence>
<evidence type="ECO:0000313" key="11">
    <source>
        <dbReference type="EMBL" id="MBE0563197.1"/>
    </source>
</evidence>
<dbReference type="PANTHER" id="PTHR46208:SF1">
    <property type="entry name" value="MITOCHONDRIAL IMPORT RECEPTOR SUBUNIT TOM70"/>
    <property type="match status" value="1"/>
</dbReference>
<gene>
    <name evidence="11" type="ORF">IH622_20605</name>
</gene>
<dbReference type="PANTHER" id="PTHR46208">
    <property type="entry name" value="MITOCHONDRIAL IMPORT RECEPTOR SUBUNIT TOM70"/>
    <property type="match status" value="1"/>
</dbReference>
<keyword evidence="3" id="KW-0677">Repeat</keyword>